<dbReference type="GO" id="GO:0009094">
    <property type="term" value="P:L-phenylalanine biosynthetic process"/>
    <property type="evidence" value="ECO:0007669"/>
    <property type="project" value="UniProtKB-KW"/>
</dbReference>
<keyword evidence="3" id="KW-0584">Phenylalanine biosynthesis</keyword>
<protein>
    <recommendedName>
        <fullName evidence="6">Prephenate dehydratase domain-containing protein</fullName>
    </recommendedName>
</protein>
<dbReference type="PANTHER" id="PTHR21022">
    <property type="entry name" value="PREPHENATE DEHYDRATASE P PROTEIN"/>
    <property type="match status" value="1"/>
</dbReference>
<evidence type="ECO:0000256" key="4">
    <source>
        <dbReference type="ARBA" id="ARBA00023239"/>
    </source>
</evidence>
<proteinExistence type="predicted"/>
<keyword evidence="2" id="KW-0057">Aromatic amino acid biosynthesis</keyword>
<dbReference type="PROSITE" id="PS51171">
    <property type="entry name" value="PREPHENATE_DEHYDR_3"/>
    <property type="match status" value="1"/>
</dbReference>
<comment type="pathway">
    <text evidence="5">Amino-acid biosynthesis.</text>
</comment>
<keyword evidence="4" id="KW-0456">Lyase</keyword>
<dbReference type="Proteomes" id="UP000559256">
    <property type="component" value="Unassembled WGS sequence"/>
</dbReference>
<keyword evidence="1" id="KW-0028">Amino-acid biosynthesis</keyword>
<dbReference type="CDD" id="cd13532">
    <property type="entry name" value="PBP2_PDT_like"/>
    <property type="match status" value="1"/>
</dbReference>
<evidence type="ECO:0000256" key="2">
    <source>
        <dbReference type="ARBA" id="ARBA00023141"/>
    </source>
</evidence>
<gene>
    <name evidence="7" type="ORF">D9758_000184</name>
</gene>
<dbReference type="PANTHER" id="PTHR21022:SF19">
    <property type="entry name" value="PREPHENATE DEHYDRATASE-RELATED"/>
    <property type="match status" value="1"/>
</dbReference>
<dbReference type="EMBL" id="JAACJM010000001">
    <property type="protein sequence ID" value="KAF5375245.1"/>
    <property type="molecule type" value="Genomic_DNA"/>
</dbReference>
<organism evidence="7 8">
    <name type="scientific">Tetrapyrgos nigripes</name>
    <dbReference type="NCBI Taxonomy" id="182062"/>
    <lineage>
        <taxon>Eukaryota</taxon>
        <taxon>Fungi</taxon>
        <taxon>Dikarya</taxon>
        <taxon>Basidiomycota</taxon>
        <taxon>Agaricomycotina</taxon>
        <taxon>Agaricomycetes</taxon>
        <taxon>Agaricomycetidae</taxon>
        <taxon>Agaricales</taxon>
        <taxon>Marasmiineae</taxon>
        <taxon>Marasmiaceae</taxon>
        <taxon>Tetrapyrgos</taxon>
    </lineage>
</organism>
<dbReference type="OrthoDB" id="983542at2759"/>
<dbReference type="GO" id="GO:0005737">
    <property type="term" value="C:cytoplasm"/>
    <property type="evidence" value="ECO:0007669"/>
    <property type="project" value="TreeGrafter"/>
</dbReference>
<evidence type="ECO:0000256" key="1">
    <source>
        <dbReference type="ARBA" id="ARBA00022605"/>
    </source>
</evidence>
<evidence type="ECO:0000259" key="6">
    <source>
        <dbReference type="PROSITE" id="PS51171"/>
    </source>
</evidence>
<sequence>MTKITHYSPVVIDVVESLSDLDCAVVPQENTIFGSVVETYNALRILQHGFIRGEITLEIQHCLVTRKGVGLSDIDCVMSHEQALGQCRGFLSKHLPNASRKKMDSTAAAAEALLRSPDGLKSAAICSKVCVTMFEGLQMLYEGIQDEKINFTRFYVLAKNHCTKLPQLPAPCTHALFRITRISTDSPKMSIIFEALEIDMEVTRVDRRPKVSNIPFQDVHFIEVKRSTNEDSHWTQSVDCATGRIQSMGVEAQVLGIW</sequence>
<evidence type="ECO:0000313" key="8">
    <source>
        <dbReference type="Proteomes" id="UP000559256"/>
    </source>
</evidence>
<dbReference type="InterPro" id="IPR001086">
    <property type="entry name" value="Preph_deHydtase"/>
</dbReference>
<evidence type="ECO:0000256" key="3">
    <source>
        <dbReference type="ARBA" id="ARBA00023222"/>
    </source>
</evidence>
<comment type="caution">
    <text evidence="7">The sequence shown here is derived from an EMBL/GenBank/DDBJ whole genome shotgun (WGS) entry which is preliminary data.</text>
</comment>
<name>A0A8H5LZ13_9AGAR</name>
<dbReference type="SUPFAM" id="SSF53850">
    <property type="entry name" value="Periplasmic binding protein-like II"/>
    <property type="match status" value="1"/>
</dbReference>
<keyword evidence="8" id="KW-1185">Reference proteome</keyword>
<dbReference type="GO" id="GO:0004664">
    <property type="term" value="F:prephenate dehydratase activity"/>
    <property type="evidence" value="ECO:0007669"/>
    <property type="project" value="InterPro"/>
</dbReference>
<feature type="domain" description="Prephenate dehydratase" evidence="6">
    <location>
        <begin position="1"/>
        <end position="159"/>
    </location>
</feature>
<dbReference type="Pfam" id="PF00800">
    <property type="entry name" value="PDT"/>
    <property type="match status" value="1"/>
</dbReference>
<evidence type="ECO:0000256" key="5">
    <source>
        <dbReference type="ARBA" id="ARBA00029440"/>
    </source>
</evidence>
<accession>A0A8H5LZ13</accession>
<dbReference type="AlphaFoldDB" id="A0A8H5LZ13"/>
<dbReference type="Gene3D" id="3.40.190.10">
    <property type="entry name" value="Periplasmic binding protein-like II"/>
    <property type="match status" value="2"/>
</dbReference>
<reference evidence="7 8" key="1">
    <citation type="journal article" date="2020" name="ISME J.">
        <title>Uncovering the hidden diversity of litter-decomposition mechanisms in mushroom-forming fungi.</title>
        <authorList>
            <person name="Floudas D."/>
            <person name="Bentzer J."/>
            <person name="Ahren D."/>
            <person name="Johansson T."/>
            <person name="Persson P."/>
            <person name="Tunlid A."/>
        </authorList>
    </citation>
    <scope>NUCLEOTIDE SEQUENCE [LARGE SCALE GENOMIC DNA]</scope>
    <source>
        <strain evidence="7 8">CBS 291.85</strain>
    </source>
</reference>
<evidence type="ECO:0000313" key="7">
    <source>
        <dbReference type="EMBL" id="KAF5375245.1"/>
    </source>
</evidence>